<dbReference type="Pfam" id="PF00486">
    <property type="entry name" value="Trans_reg_C"/>
    <property type="match status" value="1"/>
</dbReference>
<evidence type="ECO:0000256" key="1">
    <source>
        <dbReference type="ARBA" id="ARBA00005820"/>
    </source>
</evidence>
<dbReference type="Gene3D" id="1.25.40.10">
    <property type="entry name" value="Tetratricopeptide repeat domain"/>
    <property type="match status" value="2"/>
</dbReference>
<dbReference type="SUPFAM" id="SSF46894">
    <property type="entry name" value="C-terminal effector domain of the bipartite response regulators"/>
    <property type="match status" value="1"/>
</dbReference>
<dbReference type="GO" id="GO:0043531">
    <property type="term" value="F:ADP binding"/>
    <property type="evidence" value="ECO:0007669"/>
    <property type="project" value="InterPro"/>
</dbReference>
<dbReference type="PRINTS" id="PR00364">
    <property type="entry name" value="DISEASERSIST"/>
</dbReference>
<dbReference type="GO" id="GO:0003677">
    <property type="term" value="F:DNA binding"/>
    <property type="evidence" value="ECO:0007669"/>
    <property type="project" value="UniProtKB-UniRule"/>
</dbReference>
<dbReference type="SUPFAM" id="SSF52540">
    <property type="entry name" value="P-loop containing nucleoside triphosphate hydrolases"/>
    <property type="match status" value="1"/>
</dbReference>
<name>A0A6V8LJZ7_9ACTN</name>
<dbReference type="Pfam" id="PF25872">
    <property type="entry name" value="HTH_77"/>
    <property type="match status" value="1"/>
</dbReference>
<dbReference type="CDD" id="cd15831">
    <property type="entry name" value="BTAD"/>
    <property type="match status" value="1"/>
</dbReference>
<dbReference type="SMART" id="SM00862">
    <property type="entry name" value="Trans_reg_C"/>
    <property type="match status" value="1"/>
</dbReference>
<dbReference type="InterPro" id="IPR036388">
    <property type="entry name" value="WH-like_DNA-bd_sf"/>
</dbReference>
<reference evidence="5 6" key="2">
    <citation type="submission" date="2020-03" db="EMBL/GenBank/DDBJ databases">
        <authorList>
            <person name="Ichikawa N."/>
            <person name="Kimura A."/>
            <person name="Kitahashi Y."/>
            <person name="Uohara A."/>
        </authorList>
    </citation>
    <scope>NUCLEOTIDE SEQUENCE [LARGE SCALE GENOMIC DNA]</scope>
    <source>
        <strain evidence="5 6">NBRC 108638</strain>
    </source>
</reference>
<dbReference type="SUPFAM" id="SSF48452">
    <property type="entry name" value="TPR-like"/>
    <property type="match status" value="2"/>
</dbReference>
<evidence type="ECO:0000256" key="3">
    <source>
        <dbReference type="PROSITE-ProRule" id="PRU01091"/>
    </source>
</evidence>
<dbReference type="InterPro" id="IPR058852">
    <property type="entry name" value="HTH_77"/>
</dbReference>
<dbReference type="PANTHER" id="PTHR47691:SF3">
    <property type="entry name" value="HTH-TYPE TRANSCRIPTIONAL REGULATOR RV0890C-RELATED"/>
    <property type="match status" value="1"/>
</dbReference>
<dbReference type="InterPro" id="IPR005158">
    <property type="entry name" value="BTAD"/>
</dbReference>
<comment type="caution">
    <text evidence="5">The sequence shown here is derived from an EMBL/GenBank/DDBJ whole genome shotgun (WGS) entry which is preliminary data.</text>
</comment>
<dbReference type="RefSeq" id="WP_246278362.1">
    <property type="nucleotide sequence ID" value="NZ_BLPG01000001.1"/>
</dbReference>
<evidence type="ECO:0000313" key="6">
    <source>
        <dbReference type="Proteomes" id="UP000482960"/>
    </source>
</evidence>
<organism evidence="5 6">
    <name type="scientific">Phytohabitans rumicis</name>
    <dbReference type="NCBI Taxonomy" id="1076125"/>
    <lineage>
        <taxon>Bacteria</taxon>
        <taxon>Bacillati</taxon>
        <taxon>Actinomycetota</taxon>
        <taxon>Actinomycetes</taxon>
        <taxon>Micromonosporales</taxon>
        <taxon>Micromonosporaceae</taxon>
    </lineage>
</organism>
<dbReference type="GO" id="GO:0000160">
    <property type="term" value="P:phosphorelay signal transduction system"/>
    <property type="evidence" value="ECO:0007669"/>
    <property type="project" value="InterPro"/>
</dbReference>
<dbReference type="InterPro" id="IPR027417">
    <property type="entry name" value="P-loop_NTPase"/>
</dbReference>
<dbReference type="Pfam" id="PF03704">
    <property type="entry name" value="BTAD"/>
    <property type="match status" value="1"/>
</dbReference>
<evidence type="ECO:0000313" key="5">
    <source>
        <dbReference type="EMBL" id="GFJ94397.1"/>
    </source>
</evidence>
<dbReference type="InterPro" id="IPR011990">
    <property type="entry name" value="TPR-like_helical_dom_sf"/>
</dbReference>
<sequence length="1001" mass="105401">MALGGPRVRALLALLALDAGRLVPAERLIDGLYGDHPPAGAANALQSQVSRLRQTLGEYARVEFDPAAGYRLAVERDDVDAHRFARLAGEGRRALQAGDLAGAAAALGEALELWRGPALADAPYATAPAARLEELRLGAVEDKVAAELGLGGHAGLVAELRDLVAAHPLRERLRVHLMGALHGSGRQAEALAAYEEGRRILAEELGVDPSPEMSALHVAILRDEAIRAPRLPGQLTSFVGREEELRRVGKLLGEARLVTLHGPGGAGKTRLAIEAAGRQDGDVCLVELAPVAPGEDVPQAVLAALGLREAGLRGTADRRDATERLVAALADRRLLIVLDNCEHVVADAARLAARLLGACPGLRILATSREPLGLTGEALCPVVGLAVPPPDAVDALVVYPAVRLFADRAADVAPGFAVDDNHDAVLRICRTLDGLPLAIELAAARLRALPVAEVAARLDDRFRLLNRGSRTAEPRHQTLRAVVGWSWDLLDAAEQRLARRLTVFAGGATLAAAEAVCGADVDVLTGLVDKSLVVATGDRYWMLETVRAFCAERLAEAGEIAELRAAHAAYFLDLARTADPHLRRAEQLEWLRRLDADRDNLHAALRRATADDPPAALRLVAALAFYWWLRGLRTESAALATRLLAQVGTEPPPGLAEEYALCALTASLGGAGCPQLPVSVWAAGEVLPKLDRPPAQPFLLYLSALATGPPEGGPMSGNEMLELWGDMLGVDPWILALGSIGVGLTLLYYRRVESAEREIATALAGFRALGERWGMMVALSALAEFADWRGDHAAAAAPMGEALRLAEALDSTVDIADLLRIRADGRVYAGDLDGGRDDYLQAVAHARRSGALELLAAAHLGLGEVARRRGDLAGARTLCETALAECPTGWFSAEATRFAVHVALGRIAEAEGDPAAARAWYRRGLAGTAGTRSMFALTDAVEGLVGLAEGERAALLLGAGAALGAVDADAGRERAGDAAAFARGVAMTREEAIRALSADGA</sequence>
<feature type="DNA-binding region" description="OmpR/PhoB-type" evidence="3">
    <location>
        <begin position="1"/>
        <end position="74"/>
    </location>
</feature>
<dbReference type="PROSITE" id="PS51755">
    <property type="entry name" value="OMPR_PHOB"/>
    <property type="match status" value="1"/>
</dbReference>
<dbReference type="InterPro" id="IPR016032">
    <property type="entry name" value="Sig_transdc_resp-reg_C-effctor"/>
</dbReference>
<dbReference type="PANTHER" id="PTHR47691">
    <property type="entry name" value="REGULATOR-RELATED"/>
    <property type="match status" value="1"/>
</dbReference>
<dbReference type="InterPro" id="IPR002182">
    <property type="entry name" value="NB-ARC"/>
</dbReference>
<accession>A0A6V8LJZ7</accession>
<dbReference type="SMART" id="SM01043">
    <property type="entry name" value="BTAD"/>
    <property type="match status" value="1"/>
</dbReference>
<evidence type="ECO:0000256" key="2">
    <source>
        <dbReference type="ARBA" id="ARBA00023125"/>
    </source>
</evidence>
<feature type="domain" description="OmpR/PhoB-type" evidence="4">
    <location>
        <begin position="1"/>
        <end position="74"/>
    </location>
</feature>
<protein>
    <submittedName>
        <fullName evidence="5">SARP family transcriptional regulator</fullName>
    </submittedName>
</protein>
<dbReference type="AlphaFoldDB" id="A0A6V8LJZ7"/>
<keyword evidence="6" id="KW-1185">Reference proteome</keyword>
<proteinExistence type="inferred from homology"/>
<dbReference type="Gene3D" id="1.10.10.10">
    <property type="entry name" value="Winged helix-like DNA-binding domain superfamily/Winged helix DNA-binding domain"/>
    <property type="match status" value="1"/>
</dbReference>
<dbReference type="Pfam" id="PF00931">
    <property type="entry name" value="NB-ARC"/>
    <property type="match status" value="1"/>
</dbReference>
<gene>
    <name evidence="5" type="ORF">Prum_080390</name>
</gene>
<dbReference type="InterPro" id="IPR001867">
    <property type="entry name" value="OmpR/PhoB-type_DNA-bd"/>
</dbReference>
<dbReference type="EMBL" id="BLPG01000001">
    <property type="protein sequence ID" value="GFJ94397.1"/>
    <property type="molecule type" value="Genomic_DNA"/>
</dbReference>
<comment type="similarity">
    <text evidence="1">Belongs to the AfsR/DnrI/RedD regulatory family.</text>
</comment>
<evidence type="ECO:0000259" key="4">
    <source>
        <dbReference type="PROSITE" id="PS51755"/>
    </source>
</evidence>
<reference evidence="5 6" key="1">
    <citation type="submission" date="2020-03" db="EMBL/GenBank/DDBJ databases">
        <title>Whole genome shotgun sequence of Phytohabitans rumicis NBRC 108638.</title>
        <authorList>
            <person name="Komaki H."/>
            <person name="Tamura T."/>
        </authorList>
    </citation>
    <scope>NUCLEOTIDE SEQUENCE [LARGE SCALE GENOMIC DNA]</scope>
    <source>
        <strain evidence="5 6">NBRC 108638</strain>
    </source>
</reference>
<dbReference type="GO" id="GO:0006355">
    <property type="term" value="P:regulation of DNA-templated transcription"/>
    <property type="evidence" value="ECO:0007669"/>
    <property type="project" value="InterPro"/>
</dbReference>
<keyword evidence="2 3" id="KW-0238">DNA-binding</keyword>
<dbReference type="Proteomes" id="UP000482960">
    <property type="component" value="Unassembled WGS sequence"/>
</dbReference>